<dbReference type="Proteomes" id="UP000308382">
    <property type="component" value="Unassembled WGS sequence"/>
</dbReference>
<proteinExistence type="predicted"/>
<sequence>MPFIESISMKHPLKLKIALQDLPHKCERTLLVPEDCTMLQLHFIIQESFGWMNAHLFEFSDAKGRATMRVGIPDDFDDFGGPEMLGAHEVLLKDSILFKNGAKPFWYWYDFGDDWWHKISFLKATQKEIEAFTGIPYCMDAVGKCPPEDVGGPWGYANFLEVIKNQKHPEHKELRKWYGLEPGEIYAENEVSIAEINQYLEDLFNSENWESNEYELF</sequence>
<dbReference type="PANTHER" id="PTHR41878">
    <property type="entry name" value="LEXA REPRESSOR-RELATED"/>
    <property type="match status" value="1"/>
</dbReference>
<dbReference type="PANTHER" id="PTHR41878:SF1">
    <property type="entry name" value="TNPR PROTEIN"/>
    <property type="match status" value="1"/>
</dbReference>
<dbReference type="AlphaFoldDB" id="A0A5R8MBW4"/>
<dbReference type="Pfam" id="PF07929">
    <property type="entry name" value="PRiA4_ORF3"/>
    <property type="match status" value="1"/>
</dbReference>
<evidence type="ECO:0000313" key="3">
    <source>
        <dbReference type="Proteomes" id="UP000308382"/>
    </source>
</evidence>
<feature type="domain" description="Plasmid pRiA4b Orf3-like" evidence="1">
    <location>
        <begin position="13"/>
        <end position="191"/>
    </location>
</feature>
<accession>A0A5R8MBW4</accession>
<gene>
    <name evidence="2" type="ORF">FEK29_04505</name>
</gene>
<dbReference type="SUPFAM" id="SSF159941">
    <property type="entry name" value="MM3350-like"/>
    <property type="match status" value="1"/>
</dbReference>
<dbReference type="InterPro" id="IPR012912">
    <property type="entry name" value="Plasmid_pRiA4b_Orf3-like"/>
</dbReference>
<evidence type="ECO:0000259" key="1">
    <source>
        <dbReference type="Pfam" id="PF07929"/>
    </source>
</evidence>
<organism evidence="2 3">
    <name type="scientific">Maribacter aurantiacus</name>
    <dbReference type="NCBI Taxonomy" id="1882343"/>
    <lineage>
        <taxon>Bacteria</taxon>
        <taxon>Pseudomonadati</taxon>
        <taxon>Bacteroidota</taxon>
        <taxon>Flavobacteriia</taxon>
        <taxon>Flavobacteriales</taxon>
        <taxon>Flavobacteriaceae</taxon>
        <taxon>Maribacter</taxon>
    </lineage>
</organism>
<reference evidence="2 3" key="1">
    <citation type="journal article" date="2017" name="Int. J. Syst. Evol. Microbiol.">
        <title>Maripseudobacter aurantiacus gen. nov., sp. nov., a novel member of the family Flavobacteriaceae isolated from a sedimentation basin.</title>
        <authorList>
            <person name="Chen C."/>
            <person name="Su Y."/>
            <person name="Tao T."/>
            <person name="Fu G."/>
            <person name="Zhang C."/>
            <person name="Sun C."/>
            <person name="Zhang X."/>
            <person name="Wu M."/>
        </authorList>
    </citation>
    <scope>NUCLEOTIDE SEQUENCE [LARGE SCALE GENOMIC DNA]</scope>
    <source>
        <strain evidence="3">CDA4</strain>
    </source>
</reference>
<dbReference type="Gene3D" id="3.10.290.30">
    <property type="entry name" value="MM3350-like"/>
    <property type="match status" value="1"/>
</dbReference>
<dbReference type="InterPro" id="IPR024047">
    <property type="entry name" value="MM3350-like_sf"/>
</dbReference>
<keyword evidence="3" id="KW-1185">Reference proteome</keyword>
<evidence type="ECO:0000313" key="2">
    <source>
        <dbReference type="EMBL" id="TLF47033.1"/>
    </source>
</evidence>
<comment type="caution">
    <text evidence="2">The sequence shown here is derived from an EMBL/GenBank/DDBJ whole genome shotgun (WGS) entry which is preliminary data.</text>
</comment>
<protein>
    <submittedName>
        <fullName evidence="2">Plasmid pRiA4b ORF-3 family protein</fullName>
    </submittedName>
</protein>
<name>A0A5R8MBW4_9FLAO</name>
<dbReference type="EMBL" id="VBUK01000001">
    <property type="protein sequence ID" value="TLF47033.1"/>
    <property type="molecule type" value="Genomic_DNA"/>
</dbReference>